<dbReference type="Gene3D" id="2.60.300.12">
    <property type="entry name" value="HesB-like domain"/>
    <property type="match status" value="1"/>
</dbReference>
<dbReference type="GeneID" id="18928866"/>
<dbReference type="SUPFAM" id="SSF89360">
    <property type="entry name" value="HesB-like domain"/>
    <property type="match status" value="1"/>
</dbReference>
<proteinExistence type="predicted"/>
<dbReference type="RefSeq" id="XP_007414636.1">
    <property type="nucleotide sequence ID" value="XM_007414574.1"/>
</dbReference>
<sequence length="157" mass="17297">MSFQYLISPVLPPRVCRLCKSPTNLLKSIQKPLQIGIKHSIGKSTNFDLSQYTSSFSTINTSAQVTSSSNSSIKPSSIGILDSNHHIGFATILTRPSSTDEDYDEIHEKLSSTEAEEGKLDQNPSILLRLAVECGECHGFQYKMNFPDVIDSDDESV</sequence>
<dbReference type="AlphaFoldDB" id="F4S000"/>
<evidence type="ECO:0000313" key="2">
    <source>
        <dbReference type="Proteomes" id="UP000001072"/>
    </source>
</evidence>
<name>F4S000_MELLP</name>
<dbReference type="OrthoDB" id="1938621at2759"/>
<dbReference type="Proteomes" id="UP000001072">
    <property type="component" value="Unassembled WGS sequence"/>
</dbReference>
<keyword evidence="2" id="KW-1185">Reference proteome</keyword>
<reference evidence="2" key="1">
    <citation type="journal article" date="2011" name="Proc. Natl. Acad. Sci. U.S.A.">
        <title>Obligate biotrophy features unraveled by the genomic analysis of rust fungi.</title>
        <authorList>
            <person name="Duplessis S."/>
            <person name="Cuomo C.A."/>
            <person name="Lin Y.-C."/>
            <person name="Aerts A."/>
            <person name="Tisserant E."/>
            <person name="Veneault-Fourrey C."/>
            <person name="Joly D.L."/>
            <person name="Hacquard S."/>
            <person name="Amselem J."/>
            <person name="Cantarel B.L."/>
            <person name="Chiu R."/>
            <person name="Coutinho P.M."/>
            <person name="Feau N."/>
            <person name="Field M."/>
            <person name="Frey P."/>
            <person name="Gelhaye E."/>
            <person name="Goldberg J."/>
            <person name="Grabherr M.G."/>
            <person name="Kodira C.D."/>
            <person name="Kohler A."/>
            <person name="Kuees U."/>
            <person name="Lindquist E.A."/>
            <person name="Lucas S.M."/>
            <person name="Mago R."/>
            <person name="Mauceli E."/>
            <person name="Morin E."/>
            <person name="Murat C."/>
            <person name="Pangilinan J.L."/>
            <person name="Park R."/>
            <person name="Pearson M."/>
            <person name="Quesneville H."/>
            <person name="Rouhier N."/>
            <person name="Sakthikumar S."/>
            <person name="Salamov A.A."/>
            <person name="Schmutz J."/>
            <person name="Selles B."/>
            <person name="Shapiro H."/>
            <person name="Tanguay P."/>
            <person name="Tuskan G.A."/>
            <person name="Henrissat B."/>
            <person name="Van de Peer Y."/>
            <person name="Rouze P."/>
            <person name="Ellis J.G."/>
            <person name="Dodds P.N."/>
            <person name="Schein J.E."/>
            <person name="Zhong S."/>
            <person name="Hamelin R.C."/>
            <person name="Grigoriev I.V."/>
            <person name="Szabo L.J."/>
            <person name="Martin F."/>
        </authorList>
    </citation>
    <scope>NUCLEOTIDE SEQUENCE [LARGE SCALE GENOMIC DNA]</scope>
    <source>
        <strain evidence="2">98AG31 / pathotype 3-4-7</strain>
    </source>
</reference>
<dbReference type="InterPro" id="IPR035903">
    <property type="entry name" value="HesB-like_dom_sf"/>
</dbReference>
<dbReference type="InParanoid" id="F4S000"/>
<dbReference type="VEuPathDB" id="FungiDB:MELLADRAFT_53475"/>
<dbReference type="HOGENOM" id="CLU_1678301_0_0_1"/>
<gene>
    <name evidence="1" type="ORF">MELLADRAFT_53475</name>
</gene>
<dbReference type="EMBL" id="GL883133">
    <property type="protein sequence ID" value="EGG02099.1"/>
    <property type="molecule type" value="Genomic_DNA"/>
</dbReference>
<evidence type="ECO:0000313" key="1">
    <source>
        <dbReference type="EMBL" id="EGG02099.1"/>
    </source>
</evidence>
<accession>F4S000</accession>
<organism evidence="2">
    <name type="scientific">Melampsora larici-populina (strain 98AG31 / pathotype 3-4-7)</name>
    <name type="common">Poplar leaf rust fungus</name>
    <dbReference type="NCBI Taxonomy" id="747676"/>
    <lineage>
        <taxon>Eukaryota</taxon>
        <taxon>Fungi</taxon>
        <taxon>Dikarya</taxon>
        <taxon>Basidiomycota</taxon>
        <taxon>Pucciniomycotina</taxon>
        <taxon>Pucciniomycetes</taxon>
        <taxon>Pucciniales</taxon>
        <taxon>Melampsoraceae</taxon>
        <taxon>Melampsora</taxon>
    </lineage>
</organism>
<dbReference type="KEGG" id="mlr:MELLADRAFT_53475"/>
<protein>
    <submittedName>
        <fullName evidence="1">Uncharacterized protein</fullName>
    </submittedName>
</protein>